<evidence type="ECO:0000313" key="2">
    <source>
        <dbReference type="EMBL" id="KAL3391035.1"/>
    </source>
</evidence>
<keyword evidence="1" id="KW-1133">Transmembrane helix</keyword>
<dbReference type="Proteomes" id="UP001627154">
    <property type="component" value="Unassembled WGS sequence"/>
</dbReference>
<evidence type="ECO:0000313" key="3">
    <source>
        <dbReference type="Proteomes" id="UP001627154"/>
    </source>
</evidence>
<organism evidence="2 3">
    <name type="scientific">Trichogramma kaykai</name>
    <dbReference type="NCBI Taxonomy" id="54128"/>
    <lineage>
        <taxon>Eukaryota</taxon>
        <taxon>Metazoa</taxon>
        <taxon>Ecdysozoa</taxon>
        <taxon>Arthropoda</taxon>
        <taxon>Hexapoda</taxon>
        <taxon>Insecta</taxon>
        <taxon>Pterygota</taxon>
        <taxon>Neoptera</taxon>
        <taxon>Endopterygota</taxon>
        <taxon>Hymenoptera</taxon>
        <taxon>Apocrita</taxon>
        <taxon>Proctotrupomorpha</taxon>
        <taxon>Chalcidoidea</taxon>
        <taxon>Trichogrammatidae</taxon>
        <taxon>Trichogramma</taxon>
    </lineage>
</organism>
<keyword evidence="1" id="KW-0472">Membrane</keyword>
<comment type="caution">
    <text evidence="2">The sequence shown here is derived from an EMBL/GenBank/DDBJ whole genome shotgun (WGS) entry which is preliminary data.</text>
</comment>
<name>A0ABD2WEB6_9HYME</name>
<feature type="transmembrane region" description="Helical" evidence="1">
    <location>
        <begin position="80"/>
        <end position="100"/>
    </location>
</feature>
<accession>A0ABD2WEB6</accession>
<reference evidence="2 3" key="1">
    <citation type="journal article" date="2024" name="bioRxiv">
        <title>A reference genome for Trichogramma kaykai: A tiny desert-dwelling parasitoid wasp with competing sex-ratio distorters.</title>
        <authorList>
            <person name="Culotta J."/>
            <person name="Lindsey A.R."/>
        </authorList>
    </citation>
    <scope>NUCLEOTIDE SEQUENCE [LARGE SCALE GENOMIC DNA]</scope>
    <source>
        <strain evidence="2 3">KSX58</strain>
    </source>
</reference>
<dbReference type="AlphaFoldDB" id="A0ABD2WEB6"/>
<keyword evidence="1" id="KW-0812">Transmembrane</keyword>
<gene>
    <name evidence="2" type="ORF">TKK_014107</name>
</gene>
<keyword evidence="3" id="KW-1185">Reference proteome</keyword>
<proteinExistence type="predicted"/>
<sequence>MTTQPLIDREEPSSLSLSFFHCTIYTRSRDTMCLIKIYDPSNSHQLIIFFPRGRVIFVRAEDGFVADLIRNIRNRVRIQLLPLILLILLLLLLAKALTGLRTQSGKDFNLVKRCVTPRAAMILCSIYHNVVVTFNMSDTLFLEKE</sequence>
<dbReference type="EMBL" id="JBJJXI010000112">
    <property type="protein sequence ID" value="KAL3391035.1"/>
    <property type="molecule type" value="Genomic_DNA"/>
</dbReference>
<evidence type="ECO:0000256" key="1">
    <source>
        <dbReference type="SAM" id="Phobius"/>
    </source>
</evidence>
<protein>
    <submittedName>
        <fullName evidence="2">Uncharacterized protein</fullName>
    </submittedName>
</protein>